<feature type="region of interest" description="Disordered" evidence="1">
    <location>
        <begin position="294"/>
        <end position="418"/>
    </location>
</feature>
<dbReference type="Proteomes" id="UP001235939">
    <property type="component" value="Chromosome 17"/>
</dbReference>
<evidence type="ECO:0000313" key="4">
    <source>
        <dbReference type="Proteomes" id="UP001235939"/>
    </source>
</evidence>
<dbReference type="PANTHER" id="PTHR23179:SF27">
    <property type="entry name" value="RHO GTPASE ACTIVATING PROTEIN AT 71E, ISOFORM D"/>
    <property type="match status" value="1"/>
</dbReference>
<evidence type="ECO:0000259" key="2">
    <source>
        <dbReference type="PROSITE" id="PS50238"/>
    </source>
</evidence>
<dbReference type="Gene3D" id="1.10.555.10">
    <property type="entry name" value="Rho GTPase activation protein"/>
    <property type="match status" value="1"/>
</dbReference>
<reference evidence="3 4" key="1">
    <citation type="submission" date="2022-01" db="EMBL/GenBank/DDBJ databases">
        <title>A chromosomal length assembly of Cordylochernes scorpioides.</title>
        <authorList>
            <person name="Zeh D."/>
            <person name="Zeh J."/>
        </authorList>
    </citation>
    <scope>NUCLEOTIDE SEQUENCE [LARGE SCALE GENOMIC DNA]</scope>
    <source>
        <strain evidence="3">IN4F17</strain>
        <tissue evidence="3">Whole Body</tissue>
    </source>
</reference>
<dbReference type="PANTHER" id="PTHR23179">
    <property type="entry name" value="T-CELL ACTIVATION RHO GTPASE ACTIVATING PROTEIN-RELATED"/>
    <property type="match status" value="1"/>
</dbReference>
<feature type="compositionally biased region" description="Basic and acidic residues" evidence="1">
    <location>
        <begin position="351"/>
        <end position="367"/>
    </location>
</feature>
<dbReference type="InterPro" id="IPR000198">
    <property type="entry name" value="RhoGAP_dom"/>
</dbReference>
<feature type="domain" description="Rho-GAP" evidence="2">
    <location>
        <begin position="1"/>
        <end position="152"/>
    </location>
</feature>
<evidence type="ECO:0000256" key="1">
    <source>
        <dbReference type="SAM" id="MobiDB-lite"/>
    </source>
</evidence>
<evidence type="ECO:0000313" key="3">
    <source>
        <dbReference type="EMBL" id="UYV78942.1"/>
    </source>
</evidence>
<feature type="compositionally biased region" description="Low complexity" evidence="1">
    <location>
        <begin position="368"/>
        <end position="399"/>
    </location>
</feature>
<dbReference type="CDD" id="cd00159">
    <property type="entry name" value="RhoGAP"/>
    <property type="match status" value="1"/>
</dbReference>
<accession>A0ABY6LCR1</accession>
<name>A0ABY6LCR1_9ARAC</name>
<keyword evidence="4" id="KW-1185">Reference proteome</keyword>
<dbReference type="EMBL" id="CP092879">
    <property type="protein sequence ID" value="UYV78942.1"/>
    <property type="molecule type" value="Genomic_DNA"/>
</dbReference>
<gene>
    <name evidence="3" type="ORF">LAZ67_17000367</name>
</gene>
<proteinExistence type="predicted"/>
<dbReference type="InterPro" id="IPR008936">
    <property type="entry name" value="Rho_GTPase_activation_prot"/>
</dbReference>
<organism evidence="3 4">
    <name type="scientific">Cordylochernes scorpioides</name>
    <dbReference type="NCBI Taxonomy" id="51811"/>
    <lineage>
        <taxon>Eukaryota</taxon>
        <taxon>Metazoa</taxon>
        <taxon>Ecdysozoa</taxon>
        <taxon>Arthropoda</taxon>
        <taxon>Chelicerata</taxon>
        <taxon>Arachnida</taxon>
        <taxon>Pseudoscorpiones</taxon>
        <taxon>Cheliferoidea</taxon>
        <taxon>Chernetidae</taxon>
        <taxon>Cordylochernes</taxon>
    </lineage>
</organism>
<sequence length="418" mass="46690">MKKLIHFLQHGRLVNIDNFSVYTIASVLKKFLRKLPGGIFGPENEDELFQIVNLENITQKRDRIHRLIRSLPLAAQHVLVLLFGTFHAIAQLADRAGTGMSSEALGVSVAPSFFQSCVSGGNGKMARMEDVQRFKVATCIMKFLIDNFGVSNLFGRENYEYYARLTGRILKVEKDWIFALRYPPEILTSPMSSQEECQSTPALVHATELEGPSPSSFTDTYTRLSVSLEENGLYKGSKVGPLFIESEVSSLDTKFTENAKSLSFLPQVHERQVARMKTRSEWFLNPSPCPSPIPGLHCPIQEEEDEPESKVQKFGDQGACSGPSLGGSEGKLVRRTSSREKRLVRRSSSKNKKDKENGGRLCEETKQHLLSSASYSHLSSPKKSTSAHRASSSHALSEHTTTLEPRNYHVTLAYKPRI</sequence>
<dbReference type="PROSITE" id="PS50238">
    <property type="entry name" value="RHOGAP"/>
    <property type="match status" value="1"/>
</dbReference>
<dbReference type="Pfam" id="PF00620">
    <property type="entry name" value="RhoGAP"/>
    <property type="match status" value="1"/>
</dbReference>
<dbReference type="SMART" id="SM00324">
    <property type="entry name" value="RhoGAP"/>
    <property type="match status" value="1"/>
</dbReference>
<dbReference type="SUPFAM" id="SSF48350">
    <property type="entry name" value="GTPase activation domain, GAP"/>
    <property type="match status" value="1"/>
</dbReference>
<protein>
    <recommendedName>
        <fullName evidence="2">Rho-GAP domain-containing protein</fullName>
    </recommendedName>
</protein>